<dbReference type="SUPFAM" id="SSF51069">
    <property type="entry name" value="Carbonic anhydrase"/>
    <property type="match status" value="1"/>
</dbReference>
<dbReference type="PANTHER" id="PTHR18952">
    <property type="entry name" value="CARBONIC ANHYDRASE"/>
    <property type="match status" value="1"/>
</dbReference>
<proteinExistence type="inferred from homology"/>
<sequence>MKTNQTPNSSSIVAVKNAELVQSLAANESRLPSPIDLDVRWAQQIKLAGMQWKNYDVLPASVELTNTGETVSLSARWYLGSRPSICGGPLANRRYVFSDLHFHWGRTALEGSEHTVDGLRMPLELHMVHFDKKLGDREAARSVPGGLLCVVYLFRLQPAASPFFAPIVAGLGRVLFPGSQVKLDPFPLSTLVHTFSDEYFLYWGSIRSHASSSPRLVQMLWMVSRAQERLSYAQLKRFNLLLDHRMRLLEPTPSTSVIPVPGRHLFHVNPRTPMARATLSHVPPPKYSQTRWPEQNAATEIVMLRQFILNSRIRAKGGVSCKV</sequence>
<accession>A0A182IPM6</accession>
<dbReference type="Pfam" id="PF00194">
    <property type="entry name" value="Carb_anhydrase"/>
    <property type="match status" value="1"/>
</dbReference>
<name>A0A182IPM6_ANOAO</name>
<dbReference type="VEuPathDB" id="VectorBase:AATE003072"/>
<dbReference type="STRING" id="41427.A0A182IPM6"/>
<dbReference type="AlphaFoldDB" id="A0A182IPM6"/>
<dbReference type="InterPro" id="IPR036398">
    <property type="entry name" value="CA_dom_sf"/>
</dbReference>
<dbReference type="GO" id="GO:0005737">
    <property type="term" value="C:cytoplasm"/>
    <property type="evidence" value="ECO:0007669"/>
    <property type="project" value="TreeGrafter"/>
</dbReference>
<dbReference type="PANTHER" id="PTHR18952:SF233">
    <property type="entry name" value="CARBONIC ANHYDRASE 14"/>
    <property type="match status" value="1"/>
</dbReference>
<comment type="similarity">
    <text evidence="1">Belongs to the alpha-carbonic anhydrase family.</text>
</comment>
<dbReference type="GO" id="GO:0008270">
    <property type="term" value="F:zinc ion binding"/>
    <property type="evidence" value="ECO:0007669"/>
    <property type="project" value="InterPro"/>
</dbReference>
<evidence type="ECO:0000256" key="1">
    <source>
        <dbReference type="ARBA" id="ARBA00010718"/>
    </source>
</evidence>
<organism evidence="2">
    <name type="scientific">Anopheles atroparvus</name>
    <name type="common">European mosquito</name>
    <dbReference type="NCBI Taxonomy" id="41427"/>
    <lineage>
        <taxon>Eukaryota</taxon>
        <taxon>Metazoa</taxon>
        <taxon>Ecdysozoa</taxon>
        <taxon>Arthropoda</taxon>
        <taxon>Hexapoda</taxon>
        <taxon>Insecta</taxon>
        <taxon>Pterygota</taxon>
        <taxon>Neoptera</taxon>
        <taxon>Endopterygota</taxon>
        <taxon>Diptera</taxon>
        <taxon>Nematocera</taxon>
        <taxon>Culicoidea</taxon>
        <taxon>Culicidae</taxon>
        <taxon>Anophelinae</taxon>
        <taxon>Anopheles</taxon>
    </lineage>
</organism>
<protein>
    <submittedName>
        <fullName evidence="2">Uncharacterized protein</fullName>
    </submittedName>
</protein>
<dbReference type="InterPro" id="IPR023561">
    <property type="entry name" value="Carbonic_anhydrase_a-class"/>
</dbReference>
<reference evidence="2" key="1">
    <citation type="submission" date="2022-08" db="UniProtKB">
        <authorList>
            <consortium name="EnsemblMetazoa"/>
        </authorList>
    </citation>
    <scope>IDENTIFICATION</scope>
    <source>
        <strain evidence="2">EBRO</strain>
    </source>
</reference>
<dbReference type="GO" id="GO:0004089">
    <property type="term" value="F:carbonate dehydratase activity"/>
    <property type="evidence" value="ECO:0007669"/>
    <property type="project" value="InterPro"/>
</dbReference>
<dbReference type="SMART" id="SM01057">
    <property type="entry name" value="Carb_anhydrase"/>
    <property type="match status" value="1"/>
</dbReference>
<dbReference type="InterPro" id="IPR001148">
    <property type="entry name" value="CA_dom"/>
</dbReference>
<dbReference type="PROSITE" id="PS51144">
    <property type="entry name" value="ALPHA_CA_2"/>
    <property type="match status" value="1"/>
</dbReference>
<dbReference type="EnsemblMetazoa" id="AATE003072-RA">
    <property type="protein sequence ID" value="AATE003072-PA.1"/>
    <property type="gene ID" value="AATE003072"/>
</dbReference>
<evidence type="ECO:0000313" key="2">
    <source>
        <dbReference type="EnsemblMetazoa" id="AATE003072-PA.1"/>
    </source>
</evidence>
<dbReference type="Gene3D" id="3.10.200.10">
    <property type="entry name" value="Alpha carbonic anhydrase"/>
    <property type="match status" value="1"/>
</dbReference>